<evidence type="ECO:0000256" key="3">
    <source>
        <dbReference type="ARBA" id="ARBA00022519"/>
    </source>
</evidence>
<dbReference type="GO" id="GO:0051301">
    <property type="term" value="P:cell division"/>
    <property type="evidence" value="ECO:0007669"/>
    <property type="project" value="UniProtKB-KW"/>
</dbReference>
<evidence type="ECO:0000256" key="4">
    <source>
        <dbReference type="ARBA" id="ARBA00022618"/>
    </source>
</evidence>
<dbReference type="PATRIC" id="fig|1549858.7.peg.2289"/>
<dbReference type="GeneID" id="93796934"/>
<dbReference type="NCBIfam" id="TIGR02796">
    <property type="entry name" value="tolQ"/>
    <property type="match status" value="1"/>
</dbReference>
<evidence type="ECO:0000256" key="6">
    <source>
        <dbReference type="ARBA" id="ARBA00022989"/>
    </source>
</evidence>
<reference evidence="11 12" key="1">
    <citation type="submission" date="2015-01" db="EMBL/GenBank/DDBJ databases">
        <title>Genome of Sphingomonas taxi strain 30a.</title>
        <authorList>
            <person name="Eevers N."/>
            <person name="Van Hamme J."/>
            <person name="Bottos E."/>
            <person name="Weyens N."/>
            <person name="Vangronsveld J."/>
        </authorList>
    </citation>
    <scope>NUCLEOTIDE SEQUENCE [LARGE SCALE GENOMIC DNA]</scope>
    <source>
        <strain evidence="11 12">30a</strain>
    </source>
</reference>
<dbReference type="GO" id="GO:0043213">
    <property type="term" value="P:bacteriocin transport"/>
    <property type="evidence" value="ECO:0007669"/>
    <property type="project" value="InterPro"/>
</dbReference>
<keyword evidence="4" id="KW-0132">Cell division</keyword>
<evidence type="ECO:0000313" key="12">
    <source>
        <dbReference type="Proteomes" id="UP000033203"/>
    </source>
</evidence>
<dbReference type="EMBL" id="JXTP01000083">
    <property type="protein sequence ID" value="KIU26270.1"/>
    <property type="molecule type" value="Genomic_DNA"/>
</dbReference>
<evidence type="ECO:0000256" key="2">
    <source>
        <dbReference type="ARBA" id="ARBA00022475"/>
    </source>
</evidence>
<sequence length="230" mass="24778">MNPVFNMDAATLSPVALFLQADIVVKVVMLGLLGASIWTWALIIAFWRRLGRIRKGMAGFERDFWKAEDIDAFYKAESDKDLPSARVFVAGVKEWRRSTAGGTIDKNGTRERLATAMGAAAAGEIDRIGDRLNILATIGSVAPFVGLFGTVWGIMRSFTGIAQAQNSSLAVVAPGIAEALFATAIGLFAAIPAVIAYNRFSHGVNRIEAALNRFADGFHTTLSRQLDGSR</sequence>
<protein>
    <submittedName>
        <fullName evidence="11">Biopolymer transporter ExbB</fullName>
    </submittedName>
</protein>
<dbReference type="InterPro" id="IPR002898">
    <property type="entry name" value="MotA_ExbB_proton_chnl"/>
</dbReference>
<keyword evidence="3" id="KW-0997">Cell inner membrane</keyword>
<accession>A0A0D1M2S1</accession>
<dbReference type="PANTHER" id="PTHR30625">
    <property type="entry name" value="PROTEIN TOLQ"/>
    <property type="match status" value="1"/>
</dbReference>
<dbReference type="PANTHER" id="PTHR30625:SF3">
    <property type="entry name" value="TOL-PAL SYSTEM PROTEIN TOLQ"/>
    <property type="match status" value="1"/>
</dbReference>
<keyword evidence="2" id="KW-1003">Cell membrane</keyword>
<dbReference type="InterPro" id="IPR014163">
    <property type="entry name" value="Tol-Pal_TolQ"/>
</dbReference>
<dbReference type="AlphaFoldDB" id="A0A0D1M2S1"/>
<dbReference type="Proteomes" id="UP000033203">
    <property type="component" value="Unassembled WGS sequence"/>
</dbReference>
<proteinExistence type="inferred from homology"/>
<dbReference type="Pfam" id="PF01618">
    <property type="entry name" value="MotA_ExbB"/>
    <property type="match status" value="1"/>
</dbReference>
<dbReference type="RefSeq" id="WP_017980654.1">
    <property type="nucleotide sequence ID" value="NZ_CP023705.1"/>
</dbReference>
<evidence type="ECO:0000259" key="10">
    <source>
        <dbReference type="Pfam" id="PF01618"/>
    </source>
</evidence>
<keyword evidence="8" id="KW-0131">Cell cycle</keyword>
<keyword evidence="5" id="KW-0812">Transmembrane</keyword>
<comment type="similarity">
    <text evidence="9">Belongs to the exbB/tolQ family.</text>
</comment>
<keyword evidence="6" id="KW-1133">Transmembrane helix</keyword>
<dbReference type="GO" id="GO:0017038">
    <property type="term" value="P:protein import"/>
    <property type="evidence" value="ECO:0007669"/>
    <property type="project" value="TreeGrafter"/>
</dbReference>
<comment type="subcellular location">
    <subcellularLocation>
        <location evidence="1">Cell membrane</location>
        <topology evidence="1">Multi-pass membrane protein</topology>
    </subcellularLocation>
    <subcellularLocation>
        <location evidence="9">Membrane</location>
        <topology evidence="9">Multi-pass membrane protein</topology>
    </subcellularLocation>
</comment>
<evidence type="ECO:0000256" key="7">
    <source>
        <dbReference type="ARBA" id="ARBA00023136"/>
    </source>
</evidence>
<evidence type="ECO:0000256" key="9">
    <source>
        <dbReference type="RuleBase" id="RU004057"/>
    </source>
</evidence>
<keyword evidence="9" id="KW-0653">Protein transport</keyword>
<keyword evidence="7" id="KW-0472">Membrane</keyword>
<evidence type="ECO:0000256" key="5">
    <source>
        <dbReference type="ARBA" id="ARBA00022692"/>
    </source>
</evidence>
<dbReference type="GO" id="GO:0005886">
    <property type="term" value="C:plasma membrane"/>
    <property type="evidence" value="ECO:0007669"/>
    <property type="project" value="UniProtKB-SubCell"/>
</dbReference>
<evidence type="ECO:0000256" key="1">
    <source>
        <dbReference type="ARBA" id="ARBA00004651"/>
    </source>
</evidence>
<feature type="domain" description="MotA/TolQ/ExbB proton channel" evidence="10">
    <location>
        <begin position="82"/>
        <end position="211"/>
    </location>
</feature>
<keyword evidence="9" id="KW-0813">Transport</keyword>
<evidence type="ECO:0000256" key="8">
    <source>
        <dbReference type="ARBA" id="ARBA00023306"/>
    </source>
</evidence>
<name>A0A0D1M2S1_9SPHN</name>
<organism evidence="11 12">
    <name type="scientific">Sphingomonas melonis</name>
    <dbReference type="NCBI Taxonomy" id="152682"/>
    <lineage>
        <taxon>Bacteria</taxon>
        <taxon>Pseudomonadati</taxon>
        <taxon>Pseudomonadota</taxon>
        <taxon>Alphaproteobacteria</taxon>
        <taxon>Sphingomonadales</taxon>
        <taxon>Sphingomonadaceae</taxon>
        <taxon>Sphingomonas</taxon>
    </lineage>
</organism>
<evidence type="ECO:0000313" key="11">
    <source>
        <dbReference type="EMBL" id="KIU26270.1"/>
    </source>
</evidence>
<dbReference type="InterPro" id="IPR050790">
    <property type="entry name" value="ExbB/TolQ_transport"/>
</dbReference>
<comment type="caution">
    <text evidence="11">The sequence shown here is derived from an EMBL/GenBank/DDBJ whole genome shotgun (WGS) entry which is preliminary data.</text>
</comment>
<gene>
    <name evidence="11" type="ORF">SR41_15385</name>
</gene>